<dbReference type="CDD" id="cd06257">
    <property type="entry name" value="DnaJ"/>
    <property type="match status" value="1"/>
</dbReference>
<dbReference type="PANTHER" id="PTHR44094:SF8">
    <property type="entry name" value="DNAJ HEAT SHOCK N-TERMINAL DOMAIN-CONTAINING PROTEIN-RELATED"/>
    <property type="match status" value="1"/>
</dbReference>
<proteinExistence type="predicted"/>
<dbReference type="PROSITE" id="PS00636">
    <property type="entry name" value="DNAJ_1"/>
    <property type="match status" value="1"/>
</dbReference>
<evidence type="ECO:0000313" key="4">
    <source>
        <dbReference type="EMBL" id="CAB9513376.1"/>
    </source>
</evidence>
<dbReference type="InterPro" id="IPR052423">
    <property type="entry name" value="EMIR"/>
</dbReference>
<dbReference type="OrthoDB" id="10250354at2759"/>
<feature type="region of interest" description="Disordered" evidence="2">
    <location>
        <begin position="1"/>
        <end position="33"/>
    </location>
</feature>
<dbReference type="InterPro" id="IPR018253">
    <property type="entry name" value="DnaJ_domain_CS"/>
</dbReference>
<dbReference type="Pfam" id="PF00226">
    <property type="entry name" value="DnaJ"/>
    <property type="match status" value="1"/>
</dbReference>
<feature type="domain" description="J" evidence="3">
    <location>
        <begin position="177"/>
        <end position="243"/>
    </location>
</feature>
<feature type="compositionally biased region" description="Basic and acidic residues" evidence="2">
    <location>
        <begin position="1"/>
        <end position="13"/>
    </location>
</feature>
<dbReference type="PANTHER" id="PTHR44094">
    <property type="entry name" value="DNAJ HEAT SHOCK N-TERMINAL DOMAIN-CONTAINING PROTEIN"/>
    <property type="match status" value="1"/>
</dbReference>
<reference evidence="4" key="1">
    <citation type="submission" date="2020-06" db="EMBL/GenBank/DDBJ databases">
        <authorList>
            <consortium name="Plant Systems Biology data submission"/>
        </authorList>
    </citation>
    <scope>NUCLEOTIDE SEQUENCE</scope>
    <source>
        <strain evidence="4">D6</strain>
    </source>
</reference>
<dbReference type="SMART" id="SM00271">
    <property type="entry name" value="DnaJ"/>
    <property type="match status" value="1"/>
</dbReference>
<dbReference type="Proteomes" id="UP001153069">
    <property type="component" value="Unassembled WGS sequence"/>
</dbReference>
<dbReference type="Pfam" id="PF14308">
    <property type="entry name" value="DnaJ-X"/>
    <property type="match status" value="1"/>
</dbReference>
<comment type="caution">
    <text evidence="4">The sequence shown here is derived from an EMBL/GenBank/DDBJ whole genome shotgun (WGS) entry which is preliminary data.</text>
</comment>
<dbReference type="PROSITE" id="PS50076">
    <property type="entry name" value="DNAJ_2"/>
    <property type="match status" value="1"/>
</dbReference>
<accession>A0A9N8E696</accession>
<evidence type="ECO:0000256" key="1">
    <source>
        <dbReference type="SAM" id="Coils"/>
    </source>
</evidence>
<dbReference type="EMBL" id="CAICTM010000587">
    <property type="protein sequence ID" value="CAB9513376.1"/>
    <property type="molecule type" value="Genomic_DNA"/>
</dbReference>
<evidence type="ECO:0000313" key="5">
    <source>
        <dbReference type="Proteomes" id="UP001153069"/>
    </source>
</evidence>
<gene>
    <name evidence="4" type="ORF">SEMRO_588_G171440.1</name>
</gene>
<name>A0A9N8E696_9STRA</name>
<feature type="coiled-coil region" evidence="1">
    <location>
        <begin position="417"/>
        <end position="450"/>
    </location>
</feature>
<evidence type="ECO:0000259" key="3">
    <source>
        <dbReference type="PROSITE" id="PS50076"/>
    </source>
</evidence>
<dbReference type="InterPro" id="IPR001623">
    <property type="entry name" value="DnaJ_domain"/>
</dbReference>
<keyword evidence="1" id="KW-0175">Coiled coil</keyword>
<dbReference type="PRINTS" id="PR00625">
    <property type="entry name" value="JDOMAIN"/>
</dbReference>
<organism evidence="4 5">
    <name type="scientific">Seminavis robusta</name>
    <dbReference type="NCBI Taxonomy" id="568900"/>
    <lineage>
        <taxon>Eukaryota</taxon>
        <taxon>Sar</taxon>
        <taxon>Stramenopiles</taxon>
        <taxon>Ochrophyta</taxon>
        <taxon>Bacillariophyta</taxon>
        <taxon>Bacillariophyceae</taxon>
        <taxon>Bacillariophycidae</taxon>
        <taxon>Naviculales</taxon>
        <taxon>Naviculaceae</taxon>
        <taxon>Seminavis</taxon>
    </lineage>
</organism>
<evidence type="ECO:0000256" key="2">
    <source>
        <dbReference type="SAM" id="MobiDB-lite"/>
    </source>
</evidence>
<protein>
    <submittedName>
        <fullName evidence="4">Protein DnaJ</fullName>
    </submittedName>
</protein>
<sequence>MATEAQQKEREEAMGSLESILKSNKGTKPRNFREGLTHGVSNIVGGAVGAAGVAVLAPTVGLAQGAKNGGVLGGVVGLTGGAVVGVVGAVGLAVGGVATGVTQIVQGTAATPKAIKAQSKGQWWNEIEGRWVSTNLQEDANDIQSIPADDSDILRKIEDKLDSQTHLDVDKPVKDTRYYDVLEVDPNAESSAIKRKYYILARKYHPDKVGADDQEAANKFKDIAEAYQVLSDPSLRSVYDREGLEGLSPDKTSTAGSGQPKVDPALLFAFLFGSDKFQDYVGRLATATSASIGDSQDLSAGSARLLQIRRVKRLAVTLAVKLQNWVDAAGTKEAEAGCKERWAKEAQDLSSASYGIQLVHTIGQIYMLSAVQFLGSVDSGIGLPSISRWAKSHHARIQERQLHGKNAIQGITTGIDMMALQQQYEQKMKEVQTDEEREAATREMEKAASENLLKVLWTTTVVDLTSTLHEVAQMVFFDESVDKKARKLRAQGLKALGHTFMDCPPPAKDGSDREMDARDVYEEAAFNAMLETMRRKDEASFRASMR</sequence>
<keyword evidence="5" id="KW-1185">Reference proteome</keyword>
<dbReference type="SUPFAM" id="SSF46565">
    <property type="entry name" value="Chaperone J-domain"/>
    <property type="match status" value="1"/>
</dbReference>
<dbReference type="InterPro" id="IPR026894">
    <property type="entry name" value="DnaJ_X"/>
</dbReference>
<dbReference type="Gene3D" id="1.10.287.110">
    <property type="entry name" value="DnaJ domain"/>
    <property type="match status" value="1"/>
</dbReference>
<dbReference type="AlphaFoldDB" id="A0A9N8E696"/>
<dbReference type="InterPro" id="IPR036869">
    <property type="entry name" value="J_dom_sf"/>
</dbReference>